<feature type="non-terminal residue" evidence="2">
    <location>
        <position position="181"/>
    </location>
</feature>
<feature type="transmembrane region" description="Helical" evidence="1">
    <location>
        <begin position="25"/>
        <end position="52"/>
    </location>
</feature>
<evidence type="ECO:0000313" key="3">
    <source>
        <dbReference type="Proteomes" id="UP000033965"/>
    </source>
</evidence>
<keyword evidence="1" id="KW-1133">Transmembrane helix</keyword>
<evidence type="ECO:0000256" key="1">
    <source>
        <dbReference type="SAM" id="Phobius"/>
    </source>
</evidence>
<evidence type="ECO:0000313" key="2">
    <source>
        <dbReference type="EMBL" id="KKW08265.1"/>
    </source>
</evidence>
<gene>
    <name evidence="2" type="ORF">UY44_C0013G0018</name>
</gene>
<accession>A0A0G1VPP5</accession>
<sequence length="181" mass="20068">MSYPPHLPPPVCSVARHHQWQRLKIIGVATFFGLCAGISGAAMLLGWLWPWFGIEDTYLSSRYPGILARQSIEDQAESRIAEKVFALYQKFSLQNGIHLLNPADHVADGVVGVTSGWLIAYLPNFDGRFRDWAIAGPNGTLYRAVKVLADKRSGMIYVKIVRFESPASSEAEQFKAAAFAE</sequence>
<name>A0A0G1VPP5_9BACT</name>
<dbReference type="AlphaFoldDB" id="A0A0G1VPP5"/>
<protein>
    <submittedName>
        <fullName evidence="2">Uncharacterized protein</fullName>
    </submittedName>
</protein>
<keyword evidence="1" id="KW-0812">Transmembrane</keyword>
<reference evidence="2 3" key="1">
    <citation type="journal article" date="2015" name="Nature">
        <title>rRNA introns, odd ribosomes, and small enigmatic genomes across a large radiation of phyla.</title>
        <authorList>
            <person name="Brown C.T."/>
            <person name="Hug L.A."/>
            <person name="Thomas B.C."/>
            <person name="Sharon I."/>
            <person name="Castelle C.J."/>
            <person name="Singh A."/>
            <person name="Wilkins M.J."/>
            <person name="Williams K.H."/>
            <person name="Banfield J.F."/>
        </authorList>
    </citation>
    <scope>NUCLEOTIDE SEQUENCE [LARGE SCALE GENOMIC DNA]</scope>
</reference>
<keyword evidence="1" id="KW-0472">Membrane</keyword>
<proteinExistence type="predicted"/>
<dbReference type="Proteomes" id="UP000033965">
    <property type="component" value="Unassembled WGS sequence"/>
</dbReference>
<comment type="caution">
    <text evidence="2">The sequence shown here is derived from an EMBL/GenBank/DDBJ whole genome shotgun (WGS) entry which is preliminary data.</text>
</comment>
<dbReference type="EMBL" id="LCPZ01000013">
    <property type="protein sequence ID" value="KKW08265.1"/>
    <property type="molecule type" value="Genomic_DNA"/>
</dbReference>
<organism evidence="2 3">
    <name type="scientific">Candidatus Kaiserbacteria bacterium GW2011_GWA2_49_19</name>
    <dbReference type="NCBI Taxonomy" id="1618669"/>
    <lineage>
        <taxon>Bacteria</taxon>
        <taxon>Candidatus Kaiseribacteriota</taxon>
    </lineage>
</organism>